<sequence>MNFLRWMFGFNNRDASPRVDAPQKSQIDLANDPNMIKVYDEFGREMFITRQQWRDNVLLGDLEKKRDDPDHLYGMIAGALEDGFASDVIPYAEHLHRIDSNSPRSATILGVVYMENNRLDDAERILSDFLSKHGDDGFVLTNLAKVYSRRGDDTRAESTLWNGLQVDPNQGNGFDWYTAIQREHGGEDGALAAYCRIAKISGSWRAQLLLARDAIQRKDLATAESLYGEALAQAGTPVPPDLLMQMSGDLGRNGHLEEMIRFVEPRFDPAIHGLWVGNNLIKANRELGRTRSALHVLEQLYAQKRPDWQETLSYWDTELAKANVAQRAKIPPGELSICNMLIEGPLWTRDGSPFVAVLPVKSHPVASIVFQGSTVLRARPRDEPAIQLSDAPGRMSRAIPLALAERIHLHTNAIGLAMIPWVQNQGFAVFERSLTDNDTQVAPADNVEHPDFIVAVSVDCTQPKWILLLKLIRTSDGEHIAETQLEADPENPGPAVEQLCRKVEQLLVEHAGVRTPRPPEWYRVPTGLDFSDYLLRLEQQLAATCMNLEFLHGGGLSGEHEILDGALQLCVREPGNHLVRMLFAQTLRQMKKARPAILAEYTKKVDLLQKDHALDGDIGKLIGATISNVMTEYSTSA</sequence>
<evidence type="ECO:0000313" key="1">
    <source>
        <dbReference type="EMBL" id="SFH55536.1"/>
    </source>
</evidence>
<dbReference type="OrthoDB" id="276909at2"/>
<dbReference type="AlphaFoldDB" id="A0A1I3B0D4"/>
<name>A0A1I3B0D4_9PLAN</name>
<dbReference type="STRING" id="1576369.SAMN05421753_101144"/>
<keyword evidence="2" id="KW-1185">Reference proteome</keyword>
<dbReference type="EMBL" id="FOQD01000001">
    <property type="protein sequence ID" value="SFH55536.1"/>
    <property type="molecule type" value="Genomic_DNA"/>
</dbReference>
<dbReference type="Proteomes" id="UP000199518">
    <property type="component" value="Unassembled WGS sequence"/>
</dbReference>
<dbReference type="RefSeq" id="WP_139228151.1">
    <property type="nucleotide sequence ID" value="NZ_FOQD01000001.1"/>
</dbReference>
<protein>
    <submittedName>
        <fullName evidence="1">Uncharacterized protein</fullName>
    </submittedName>
</protein>
<gene>
    <name evidence="1" type="ORF">SAMN05421753_101144</name>
</gene>
<accession>A0A1I3B0D4</accession>
<dbReference type="Gene3D" id="1.25.40.10">
    <property type="entry name" value="Tetratricopeptide repeat domain"/>
    <property type="match status" value="1"/>
</dbReference>
<organism evidence="1 2">
    <name type="scientific">Planctomicrobium piriforme</name>
    <dbReference type="NCBI Taxonomy" id="1576369"/>
    <lineage>
        <taxon>Bacteria</taxon>
        <taxon>Pseudomonadati</taxon>
        <taxon>Planctomycetota</taxon>
        <taxon>Planctomycetia</taxon>
        <taxon>Planctomycetales</taxon>
        <taxon>Planctomycetaceae</taxon>
        <taxon>Planctomicrobium</taxon>
    </lineage>
</organism>
<dbReference type="SUPFAM" id="SSF48452">
    <property type="entry name" value="TPR-like"/>
    <property type="match status" value="1"/>
</dbReference>
<proteinExistence type="predicted"/>
<reference evidence="2" key="1">
    <citation type="submission" date="2016-10" db="EMBL/GenBank/DDBJ databases">
        <authorList>
            <person name="Varghese N."/>
            <person name="Submissions S."/>
        </authorList>
    </citation>
    <scope>NUCLEOTIDE SEQUENCE [LARGE SCALE GENOMIC DNA]</scope>
    <source>
        <strain evidence="2">DSM 26348</strain>
    </source>
</reference>
<dbReference type="InterPro" id="IPR011990">
    <property type="entry name" value="TPR-like_helical_dom_sf"/>
</dbReference>
<evidence type="ECO:0000313" key="2">
    <source>
        <dbReference type="Proteomes" id="UP000199518"/>
    </source>
</evidence>